<evidence type="ECO:0000256" key="5">
    <source>
        <dbReference type="ARBA" id="ARBA00010185"/>
    </source>
</evidence>
<keyword evidence="11 24" id="KW-0812">Transmembrane</keyword>
<evidence type="ECO:0000256" key="18">
    <source>
        <dbReference type="ARBA" id="ARBA00029893"/>
    </source>
</evidence>
<comment type="pathway">
    <text evidence="3">Phospholipid metabolism; CDP-diacylglycerol biosynthesis; CDP-diacylglycerol from sn-glycerol 3-phosphate: step 3/3.</text>
</comment>
<keyword evidence="14" id="KW-0443">Lipid metabolism</keyword>
<feature type="transmembrane region" description="Helical" evidence="24">
    <location>
        <begin position="107"/>
        <end position="124"/>
    </location>
</feature>
<proteinExistence type="inferred from homology"/>
<dbReference type="KEGG" id="aoe:Clos_1518"/>
<keyword evidence="26" id="KW-1185">Reference proteome</keyword>
<name>A8MHH4_ALKOO</name>
<keyword evidence="13 24" id="KW-1133">Transmembrane helix</keyword>
<keyword evidence="17" id="KW-1208">Phospholipid metabolism</keyword>
<evidence type="ECO:0000256" key="24">
    <source>
        <dbReference type="SAM" id="Phobius"/>
    </source>
</evidence>
<feature type="transmembrane region" description="Helical" evidence="24">
    <location>
        <begin position="76"/>
        <end position="95"/>
    </location>
</feature>
<gene>
    <name evidence="25" type="ordered locus">Clos_1518</name>
</gene>
<protein>
    <recommendedName>
        <fullName evidence="7">Phosphatidate cytidylyltransferase</fullName>
        <ecNumber evidence="6">2.7.7.41</ecNumber>
    </recommendedName>
    <alternativeName>
        <fullName evidence="20">CDP-DAG synthase</fullName>
    </alternativeName>
    <alternativeName>
        <fullName evidence="22">CDP-DG synthase</fullName>
    </alternativeName>
    <alternativeName>
        <fullName evidence="18">CDP-diacylglycerol synthase</fullName>
    </alternativeName>
    <alternativeName>
        <fullName evidence="21">CDP-diglyceride pyrophosphorylase</fullName>
    </alternativeName>
    <alternativeName>
        <fullName evidence="23">CDP-diglyceride synthase</fullName>
    </alternativeName>
    <alternativeName>
        <fullName evidence="19">CTP:phosphatidate cytidylyltransferase</fullName>
    </alternativeName>
</protein>
<evidence type="ECO:0000256" key="9">
    <source>
        <dbReference type="ARBA" id="ARBA00022516"/>
    </source>
</evidence>
<dbReference type="PANTHER" id="PTHR46382">
    <property type="entry name" value="PHOSPHATIDATE CYTIDYLYLTRANSFERASE"/>
    <property type="match status" value="1"/>
</dbReference>
<evidence type="ECO:0000256" key="16">
    <source>
        <dbReference type="ARBA" id="ARBA00023209"/>
    </source>
</evidence>
<feature type="transmembrane region" description="Helical" evidence="24">
    <location>
        <begin position="12"/>
        <end position="38"/>
    </location>
</feature>
<evidence type="ECO:0000313" key="25">
    <source>
        <dbReference type="EMBL" id="ABW19061.1"/>
    </source>
</evidence>
<dbReference type="eggNOG" id="COG4589">
    <property type="taxonomic scope" value="Bacteria"/>
</dbReference>
<feature type="transmembrane region" description="Helical" evidence="24">
    <location>
        <begin position="170"/>
        <end position="190"/>
    </location>
</feature>
<dbReference type="GO" id="GO:0016024">
    <property type="term" value="P:CDP-diacylglycerol biosynthetic process"/>
    <property type="evidence" value="ECO:0007669"/>
    <property type="project" value="TreeGrafter"/>
</dbReference>
<dbReference type="EC" id="2.7.7.41" evidence="6"/>
<dbReference type="Proteomes" id="UP000000269">
    <property type="component" value="Chromosome"/>
</dbReference>
<reference evidence="26" key="1">
    <citation type="submission" date="2007-10" db="EMBL/GenBank/DDBJ databases">
        <title>Complete genome of Alkaliphilus oremlandii OhILAs.</title>
        <authorList>
            <person name="Copeland A."/>
            <person name="Lucas S."/>
            <person name="Lapidus A."/>
            <person name="Barry K."/>
            <person name="Detter J.C."/>
            <person name="Glavina del Rio T."/>
            <person name="Hammon N."/>
            <person name="Israni S."/>
            <person name="Dalin E."/>
            <person name="Tice H."/>
            <person name="Pitluck S."/>
            <person name="Chain P."/>
            <person name="Malfatti S."/>
            <person name="Shin M."/>
            <person name="Vergez L."/>
            <person name="Schmutz J."/>
            <person name="Larimer F."/>
            <person name="Land M."/>
            <person name="Hauser L."/>
            <person name="Kyrpides N."/>
            <person name="Mikhailova N."/>
            <person name="Stolz J.F."/>
            <person name="Dawson A."/>
            <person name="Fisher E."/>
            <person name="Crable B."/>
            <person name="Perera E."/>
            <person name="Lisak J."/>
            <person name="Ranganathan M."/>
            <person name="Basu P."/>
            <person name="Richardson P."/>
        </authorList>
    </citation>
    <scope>NUCLEOTIDE SEQUENCE [LARGE SCALE GENOMIC DNA]</scope>
    <source>
        <strain evidence="26">OhILAs</strain>
    </source>
</reference>
<evidence type="ECO:0000256" key="14">
    <source>
        <dbReference type="ARBA" id="ARBA00023098"/>
    </source>
</evidence>
<keyword evidence="15 24" id="KW-0472">Membrane</keyword>
<evidence type="ECO:0000256" key="1">
    <source>
        <dbReference type="ARBA" id="ARBA00001698"/>
    </source>
</evidence>
<feature type="transmembrane region" description="Helical" evidence="24">
    <location>
        <begin position="130"/>
        <end position="149"/>
    </location>
</feature>
<evidence type="ECO:0000256" key="22">
    <source>
        <dbReference type="ARBA" id="ARBA00032743"/>
    </source>
</evidence>
<evidence type="ECO:0000256" key="12">
    <source>
        <dbReference type="ARBA" id="ARBA00022695"/>
    </source>
</evidence>
<evidence type="ECO:0000256" key="19">
    <source>
        <dbReference type="ARBA" id="ARBA00031825"/>
    </source>
</evidence>
<organism evidence="25 26">
    <name type="scientific">Alkaliphilus oremlandii (strain OhILAs)</name>
    <name type="common">Clostridium oremlandii (strain OhILAs)</name>
    <dbReference type="NCBI Taxonomy" id="350688"/>
    <lineage>
        <taxon>Bacteria</taxon>
        <taxon>Bacillati</taxon>
        <taxon>Bacillota</taxon>
        <taxon>Clostridia</taxon>
        <taxon>Peptostreptococcales</taxon>
        <taxon>Natronincolaceae</taxon>
        <taxon>Alkaliphilus</taxon>
    </lineage>
</organism>
<dbReference type="AlphaFoldDB" id="A8MHH4"/>
<evidence type="ECO:0000256" key="20">
    <source>
        <dbReference type="ARBA" id="ARBA00032253"/>
    </source>
</evidence>
<evidence type="ECO:0000256" key="17">
    <source>
        <dbReference type="ARBA" id="ARBA00023264"/>
    </source>
</evidence>
<evidence type="ECO:0000313" key="26">
    <source>
        <dbReference type="Proteomes" id="UP000000269"/>
    </source>
</evidence>
<evidence type="ECO:0000256" key="15">
    <source>
        <dbReference type="ARBA" id="ARBA00023136"/>
    </source>
</evidence>
<feature type="transmembrane region" description="Helical" evidence="24">
    <location>
        <begin position="50"/>
        <end position="70"/>
    </location>
</feature>
<dbReference type="Pfam" id="PF01148">
    <property type="entry name" value="CTP_transf_1"/>
    <property type="match status" value="1"/>
</dbReference>
<evidence type="ECO:0000256" key="3">
    <source>
        <dbReference type="ARBA" id="ARBA00005119"/>
    </source>
</evidence>
<evidence type="ECO:0000256" key="8">
    <source>
        <dbReference type="ARBA" id="ARBA00022475"/>
    </source>
</evidence>
<keyword evidence="8" id="KW-1003">Cell membrane</keyword>
<comment type="similarity">
    <text evidence="5">Belongs to the CDS family.</text>
</comment>
<evidence type="ECO:0000256" key="23">
    <source>
        <dbReference type="ARBA" id="ARBA00033406"/>
    </source>
</evidence>
<evidence type="ECO:0000256" key="11">
    <source>
        <dbReference type="ARBA" id="ARBA00022692"/>
    </source>
</evidence>
<keyword evidence="12 25" id="KW-0548">Nucleotidyltransferase</keyword>
<evidence type="ECO:0000256" key="13">
    <source>
        <dbReference type="ARBA" id="ARBA00022989"/>
    </source>
</evidence>
<comment type="catalytic activity">
    <reaction evidence="1">
        <text>a 1,2-diacyl-sn-glycero-3-phosphate + CTP + H(+) = a CDP-1,2-diacyl-sn-glycerol + diphosphate</text>
        <dbReference type="Rhea" id="RHEA:16229"/>
        <dbReference type="ChEBI" id="CHEBI:15378"/>
        <dbReference type="ChEBI" id="CHEBI:33019"/>
        <dbReference type="ChEBI" id="CHEBI:37563"/>
        <dbReference type="ChEBI" id="CHEBI:58332"/>
        <dbReference type="ChEBI" id="CHEBI:58608"/>
        <dbReference type="EC" id="2.7.7.41"/>
    </reaction>
</comment>
<accession>A8MHH4</accession>
<dbReference type="GO" id="GO:0005886">
    <property type="term" value="C:plasma membrane"/>
    <property type="evidence" value="ECO:0007669"/>
    <property type="project" value="UniProtKB-SubCell"/>
</dbReference>
<evidence type="ECO:0000256" key="10">
    <source>
        <dbReference type="ARBA" id="ARBA00022679"/>
    </source>
</evidence>
<dbReference type="STRING" id="350688.Clos_1518"/>
<dbReference type="GO" id="GO:0004605">
    <property type="term" value="F:phosphatidate cytidylyltransferase activity"/>
    <property type="evidence" value="ECO:0007669"/>
    <property type="project" value="UniProtKB-EC"/>
</dbReference>
<keyword evidence="10 25" id="KW-0808">Transferase</keyword>
<sequence length="262" mass="28652">MLKRIVSALVGLPILLTLIHFGGMPLFIGILVTSLIGLREFYNACKNKALSPIKGVGYVGAIALITIINFTENSSYIFLLFFVLLITLNIVQLIWNKFNFVDISITLYSLVYVPLLLSSILLITKQPNNIVVWLVFTTAWGTDTFAYFSGYFFGKRKLCPSISPKKTVEGAIGGVLGSMIISAIFGYLFLSNHMVSTIIIGCVGSLLAQAGDLTASCIKRFTGIKDFGNIMPGHGGVLDRFDSILFTAPTIYFVLTLLINRG</sequence>
<keyword evidence="9" id="KW-0444">Lipid biosynthesis</keyword>
<dbReference type="HOGENOM" id="CLU_037294_2_1_9"/>
<evidence type="ECO:0000256" key="6">
    <source>
        <dbReference type="ARBA" id="ARBA00012487"/>
    </source>
</evidence>
<comment type="pathway">
    <text evidence="4">Lipid metabolism.</text>
</comment>
<evidence type="ECO:0000256" key="7">
    <source>
        <dbReference type="ARBA" id="ARBA00019373"/>
    </source>
</evidence>
<dbReference type="EMBL" id="CP000853">
    <property type="protein sequence ID" value="ABW19061.1"/>
    <property type="molecule type" value="Genomic_DNA"/>
</dbReference>
<dbReference type="PANTHER" id="PTHR46382:SF1">
    <property type="entry name" value="PHOSPHATIDATE CYTIDYLYLTRANSFERASE"/>
    <property type="match status" value="1"/>
</dbReference>
<evidence type="ECO:0000256" key="4">
    <source>
        <dbReference type="ARBA" id="ARBA00005189"/>
    </source>
</evidence>
<evidence type="ECO:0000256" key="21">
    <source>
        <dbReference type="ARBA" id="ARBA00032396"/>
    </source>
</evidence>
<comment type="subcellular location">
    <subcellularLocation>
        <location evidence="2">Cell membrane</location>
        <topology evidence="2">Multi-pass membrane protein</topology>
    </subcellularLocation>
</comment>
<keyword evidence="16" id="KW-0594">Phospholipid biosynthesis</keyword>
<evidence type="ECO:0000256" key="2">
    <source>
        <dbReference type="ARBA" id="ARBA00004651"/>
    </source>
</evidence>